<keyword evidence="2" id="KW-1185">Reference proteome</keyword>
<evidence type="ECO:0000313" key="1">
    <source>
        <dbReference type="EMBL" id="KAF6832879.1"/>
    </source>
</evidence>
<reference evidence="1" key="1">
    <citation type="journal article" date="2020" name="Phytopathology">
        <title>Genome Sequence Resources of Colletotrichum truncatum, C. plurivorum, C. musicola, and C. sojae: Four Species Pathogenic to Soybean (Glycine max).</title>
        <authorList>
            <person name="Rogerio F."/>
            <person name="Boufleur T.R."/>
            <person name="Ciampi-Guillardi M."/>
            <person name="Sukno S.A."/>
            <person name="Thon M.R."/>
            <person name="Massola Junior N.S."/>
            <person name="Baroncelli R."/>
        </authorList>
    </citation>
    <scope>NUCLEOTIDE SEQUENCE</scope>
    <source>
        <strain evidence="1">LFN0074</strain>
    </source>
</reference>
<organism evidence="1 2">
    <name type="scientific">Colletotrichum musicola</name>
    <dbReference type="NCBI Taxonomy" id="2175873"/>
    <lineage>
        <taxon>Eukaryota</taxon>
        <taxon>Fungi</taxon>
        <taxon>Dikarya</taxon>
        <taxon>Ascomycota</taxon>
        <taxon>Pezizomycotina</taxon>
        <taxon>Sordariomycetes</taxon>
        <taxon>Hypocreomycetidae</taxon>
        <taxon>Glomerellales</taxon>
        <taxon>Glomerellaceae</taxon>
        <taxon>Colletotrichum</taxon>
        <taxon>Colletotrichum orchidearum species complex</taxon>
    </lineage>
</organism>
<proteinExistence type="predicted"/>
<name>A0A8H6NGU1_9PEZI</name>
<comment type="caution">
    <text evidence="1">The sequence shown here is derived from an EMBL/GenBank/DDBJ whole genome shotgun (WGS) entry which is preliminary data.</text>
</comment>
<protein>
    <submittedName>
        <fullName evidence="1">Uncharacterized protein</fullName>
    </submittedName>
</protein>
<accession>A0A8H6NGU1</accession>
<dbReference type="EMBL" id="WIGM01000227">
    <property type="protein sequence ID" value="KAF6832879.1"/>
    <property type="molecule type" value="Genomic_DNA"/>
</dbReference>
<evidence type="ECO:0000313" key="2">
    <source>
        <dbReference type="Proteomes" id="UP000639643"/>
    </source>
</evidence>
<sequence length="66" mass="7036">MLNAAVGFYFGAVEAQPVFAPRKRLIVWDCAADGLTLLPLLPLLEGFATASHSLRSPPGVLLTKTL</sequence>
<dbReference type="AlphaFoldDB" id="A0A8H6NGU1"/>
<dbReference type="Proteomes" id="UP000639643">
    <property type="component" value="Unassembled WGS sequence"/>
</dbReference>
<gene>
    <name evidence="1" type="ORF">CMUS01_06751</name>
</gene>